<dbReference type="Pfam" id="PF13699">
    <property type="entry name" value="eCIS_core"/>
    <property type="match status" value="1"/>
</dbReference>
<dbReference type="AlphaFoldDB" id="A0A934WY92"/>
<organism evidence="3 4">
    <name type="scientific">Marivirga aurantiaca</name>
    <dbReference type="NCBI Taxonomy" id="2802615"/>
    <lineage>
        <taxon>Bacteria</taxon>
        <taxon>Pseudomonadati</taxon>
        <taxon>Bacteroidota</taxon>
        <taxon>Cytophagia</taxon>
        <taxon>Cytophagales</taxon>
        <taxon>Marivirgaceae</taxon>
        <taxon>Marivirga</taxon>
    </lineage>
</organism>
<feature type="compositionally biased region" description="Polar residues" evidence="1">
    <location>
        <begin position="11"/>
        <end position="21"/>
    </location>
</feature>
<name>A0A934WY92_9BACT</name>
<evidence type="ECO:0000259" key="2">
    <source>
        <dbReference type="Pfam" id="PF13699"/>
    </source>
</evidence>
<evidence type="ECO:0000256" key="1">
    <source>
        <dbReference type="SAM" id="MobiDB-lite"/>
    </source>
</evidence>
<accession>A0A934WY92</accession>
<gene>
    <name evidence="3" type="ORF">JKA74_08685</name>
</gene>
<dbReference type="InterPro" id="IPR025295">
    <property type="entry name" value="eCIS_core_dom"/>
</dbReference>
<comment type="caution">
    <text evidence="3">The sequence shown here is derived from an EMBL/GenBank/DDBJ whole genome shotgun (WGS) entry which is preliminary data.</text>
</comment>
<feature type="compositionally biased region" description="Basic residues" evidence="1">
    <location>
        <begin position="1"/>
        <end position="10"/>
    </location>
</feature>
<dbReference type="RefSeq" id="WP_201430792.1">
    <property type="nucleotide sequence ID" value="NZ_JAEQBW010000003.1"/>
</dbReference>
<feature type="region of interest" description="Disordered" evidence="1">
    <location>
        <begin position="1"/>
        <end position="35"/>
    </location>
</feature>
<reference evidence="3" key="1">
    <citation type="submission" date="2021-01" db="EMBL/GenBank/DDBJ databases">
        <title>Marivirga aurantiaca sp. nov., isolated from intertidal surface sediments.</title>
        <authorList>
            <person name="Zhang M."/>
        </authorList>
    </citation>
    <scope>NUCLEOTIDE SEQUENCE</scope>
    <source>
        <strain evidence="3">S37H4</strain>
    </source>
</reference>
<feature type="domain" description="eCIS core" evidence="2">
    <location>
        <begin position="90"/>
        <end position="155"/>
    </location>
</feature>
<dbReference type="Proteomes" id="UP000611723">
    <property type="component" value="Unassembled WGS sequence"/>
</dbReference>
<dbReference type="EMBL" id="JAEQBW010000003">
    <property type="protein sequence ID" value="MBK6265112.1"/>
    <property type="molecule type" value="Genomic_DNA"/>
</dbReference>
<evidence type="ECO:0000313" key="3">
    <source>
        <dbReference type="EMBL" id="MBK6265112.1"/>
    </source>
</evidence>
<keyword evidence="4" id="KW-1185">Reference proteome</keyword>
<protein>
    <submittedName>
        <fullName evidence="3">DUF4157 domain-containing protein</fullName>
    </submittedName>
</protein>
<sequence length="551" mass="61561">MNTHANKKQQNKNQSVVNTIAQKKGGGEPAFQFVDKRPEAVAQRKLQQIANNSPQARQTAQLLGKVGSEDIQLKKEEEELVQKKENKTGLPDQLKTGIENLSDYSMDDVKVHRNSDKPAQLNAHAYAQGTDIHLASGQEKHLPHEAWHVVQQKQGRVKPTTQLKGKVNINDDEGLEKEADVMGAKALQFKQVEKDHFKSSIPSSVAQLYKAIDLDESQNWEDVREAFKAIKPRFIEEGDLGQEHFVMKYVEGPPLSSKLNVSEAGNLAINADGGSQHTVFFLAAGTLDQSNTDLEAANGDFRLTPTGIVVVVNNHPQQGSRSRLLQVEATPVEDKGVHWARDLETRCDLYYKNITKAHAGFVEIFSTSLAENDQGEISAERHQQLDQALANMRLTAGDAFEIKAFGAKSPGFGWNEHYAGIVAVDGADQVTLENYNRDGEFGEQAVVVATQKLGKNGQQIDDELSQLRKELKEKWFWEKAEKIRLNGAIADLVVLQQQWLTIMRDSRRSQVDTKHFKMYGPASKGQSFLDMWRGEMEMQQSKLSVANAERE</sequence>
<proteinExistence type="predicted"/>
<evidence type="ECO:0000313" key="4">
    <source>
        <dbReference type="Proteomes" id="UP000611723"/>
    </source>
</evidence>